<keyword evidence="5" id="KW-0347">Helicase</keyword>
<dbReference type="Pfam" id="PF00270">
    <property type="entry name" value="DEAD"/>
    <property type="match status" value="1"/>
</dbReference>
<dbReference type="CDD" id="cd18797">
    <property type="entry name" value="SF2_C_Hrq"/>
    <property type="match status" value="1"/>
</dbReference>
<dbReference type="InterPro" id="IPR001650">
    <property type="entry name" value="Helicase_C-like"/>
</dbReference>
<dbReference type="InterPro" id="IPR055227">
    <property type="entry name" value="HRQ1_WHD"/>
</dbReference>
<dbReference type="GO" id="GO:0043138">
    <property type="term" value="F:3'-5' DNA helicase activity"/>
    <property type="evidence" value="ECO:0007669"/>
    <property type="project" value="TreeGrafter"/>
</dbReference>
<dbReference type="GO" id="GO:0036297">
    <property type="term" value="P:interstrand cross-link repair"/>
    <property type="evidence" value="ECO:0007669"/>
    <property type="project" value="TreeGrafter"/>
</dbReference>
<dbReference type="Proteomes" id="UP000000492">
    <property type="component" value="Chromosome"/>
</dbReference>
<keyword evidence="1" id="KW-0547">Nucleotide-binding</keyword>
<evidence type="ECO:0000256" key="1">
    <source>
        <dbReference type="ARBA" id="ARBA00022741"/>
    </source>
</evidence>
<dbReference type="EMBL" id="CP002857">
    <property type="protein sequence ID" value="AEI10365.1"/>
    <property type="molecule type" value="Genomic_DNA"/>
</dbReference>
<keyword evidence="5" id="KW-0378">Hydrolase</keyword>
<dbReference type="GO" id="GO:0006289">
    <property type="term" value="P:nucleotide-excision repair"/>
    <property type="evidence" value="ECO:0007669"/>
    <property type="project" value="TreeGrafter"/>
</dbReference>
<proteinExistence type="predicted"/>
<evidence type="ECO:0000256" key="2">
    <source>
        <dbReference type="ARBA" id="ARBA00022840"/>
    </source>
</evidence>
<accession>F8E393</accession>
<dbReference type="PANTHER" id="PTHR47957">
    <property type="entry name" value="ATP-DEPENDENT HELICASE HRQ1"/>
    <property type="match status" value="1"/>
</dbReference>
<protein>
    <submittedName>
        <fullName evidence="5">ATP-dependent helicase</fullName>
    </submittedName>
</protein>
<gene>
    <name evidence="5" type="ordered locus">CRES_2012</name>
</gene>
<dbReference type="eggNOG" id="COG1205">
    <property type="taxonomic scope" value="Bacteria"/>
</dbReference>
<dbReference type="HOGENOM" id="CLU_000809_3_2_11"/>
<feature type="domain" description="Helicase C-terminal" evidence="4">
    <location>
        <begin position="293"/>
        <end position="447"/>
    </location>
</feature>
<name>F8E393_CORRG</name>
<feature type="domain" description="Helicase ATP-binding" evidence="3">
    <location>
        <begin position="71"/>
        <end position="251"/>
    </location>
</feature>
<dbReference type="KEGG" id="crd:CRES_2012"/>
<organism evidence="5 6">
    <name type="scientific">Corynebacterium resistens (strain DSM 45100 / JCM 12819 / GTC 2026 / SICGH 158)</name>
    <dbReference type="NCBI Taxonomy" id="662755"/>
    <lineage>
        <taxon>Bacteria</taxon>
        <taxon>Bacillati</taxon>
        <taxon>Actinomycetota</taxon>
        <taxon>Actinomycetes</taxon>
        <taxon>Mycobacteriales</taxon>
        <taxon>Corynebacteriaceae</taxon>
        <taxon>Corynebacterium</taxon>
    </lineage>
</organism>
<dbReference type="Pfam" id="PF09369">
    <property type="entry name" value="MZB"/>
    <property type="match status" value="1"/>
</dbReference>
<dbReference type="GO" id="GO:0003676">
    <property type="term" value="F:nucleic acid binding"/>
    <property type="evidence" value="ECO:0007669"/>
    <property type="project" value="InterPro"/>
</dbReference>
<dbReference type="SUPFAM" id="SSF52540">
    <property type="entry name" value="P-loop containing nucleoside triphosphate hydrolases"/>
    <property type="match status" value="1"/>
</dbReference>
<keyword evidence="6" id="KW-1185">Reference proteome</keyword>
<evidence type="ECO:0000313" key="5">
    <source>
        <dbReference type="EMBL" id="AEI10365.1"/>
    </source>
</evidence>
<dbReference type="Pfam" id="PF22982">
    <property type="entry name" value="WHD_HRQ1"/>
    <property type="match status" value="1"/>
</dbReference>
<dbReference type="OrthoDB" id="143059at2"/>
<dbReference type="PANTHER" id="PTHR47957:SF3">
    <property type="entry name" value="ATP-DEPENDENT HELICASE HRQ1"/>
    <property type="match status" value="1"/>
</dbReference>
<dbReference type="Gene3D" id="3.40.50.300">
    <property type="entry name" value="P-loop containing nucleotide triphosphate hydrolases"/>
    <property type="match status" value="2"/>
</dbReference>
<dbReference type="SMART" id="SM00490">
    <property type="entry name" value="HELICc"/>
    <property type="match status" value="1"/>
</dbReference>
<dbReference type="Pfam" id="PF00271">
    <property type="entry name" value="Helicase_C"/>
    <property type="match status" value="1"/>
</dbReference>
<dbReference type="STRING" id="662755.CRES_2012"/>
<dbReference type="CDD" id="cd17923">
    <property type="entry name" value="DEXHc_Hrq1-like"/>
    <property type="match status" value="1"/>
</dbReference>
<sequence>MDEVEKAGRVGDEILAELRTALSRSTCTHVENIPARISTPMDWPDWAAPSLVEFLVDEGIRQPWSHQVEMAEHIHAGRDVVCATGTASGKSLGYQLPILSELAQPGNTASALYISPTKALAQDQRAAIAQMCAASSELADVVVATYDGDTPPEARRVIREQARVIVTNPDMLHASILGNPQVWGRFLRSLKFVVIDECHTYRGVFGAHVSLVLRRLLRLCQLKPVVALASATSVDPAAHAERLTGRSEIVAVTNDGSPRGSTTVALWEPGLLPDMKGENGAPVRRAANTEAAEIMGRVIAHGARTLTFARSRRGAETVAMGAAEQLSSMGRAADAVRVAAYRAGYTAEDRRALERRLDNGELLGVASTNALELGIDVGGLDCVITSGFPGTIASFRQQAGRAGRRGQSALVMLVGADDPMDTYLVHHPEALLNRPVENTVFDPTNPYILADHLVCAAAEKPLSDAEVTQWQGEQLVQQLISAGRLKRRPKGIFANLTVAKEVHAGMSIRGGAVKSVAIVESSTGRLLGEVDAGRAASDVHTGAVYLHQGETYVVDNLDLEANVAWVRADFPEYSTQVVRETDIRVVRTRRTQRLADGVWLADVDVEVSHTVTGYRKRLPGGEILEVVPLDVPPERLFTRAVAYTVDPEVLKGEIGLPEPTWPGALHAAEHAAIGMLPLIATCDRWDIGGVSTVLHQDTGLPTVFVYDGYAGGAGFAERGFEAFSQWMQVTKETVEACECASGCPSCVQSPKCGNGNEPLFKAGAVEVLSFLASACRSGKENKHSGG</sequence>
<reference evidence="5 6" key="1">
    <citation type="journal article" date="2012" name="BMC Genomics">
        <title>Complete genome sequence, lifestyle, and multi-drug resistance of the human pathogen Corynebacterium resistens DSM 45100 isolated from blood samples of a leukemia patient.</title>
        <authorList>
            <person name="Schroder J."/>
            <person name="Maus I."/>
            <person name="Meyer K."/>
            <person name="Wordemann S."/>
            <person name="Blom J."/>
            <person name="Jaenicke S."/>
            <person name="Schneider J."/>
            <person name="Trost E."/>
            <person name="Tauch A."/>
        </authorList>
    </citation>
    <scope>NUCLEOTIDE SEQUENCE [LARGE SCALE GENOMIC DNA]</scope>
    <source>
        <strain evidence="6">DSM 45100 / JCM 12819 / CCUG 50093 / GTC 2026 / SICGH 158</strain>
    </source>
</reference>
<evidence type="ECO:0000313" key="6">
    <source>
        <dbReference type="Proteomes" id="UP000000492"/>
    </source>
</evidence>
<keyword evidence="2" id="KW-0067">ATP-binding</keyword>
<dbReference type="InterPro" id="IPR022307">
    <property type="entry name" value="Helicase_put_actinobac"/>
</dbReference>
<dbReference type="InterPro" id="IPR014001">
    <property type="entry name" value="Helicase_ATP-bd"/>
</dbReference>
<dbReference type="RefSeq" id="WP_013889347.1">
    <property type="nucleotide sequence ID" value="NC_015673.1"/>
</dbReference>
<evidence type="ECO:0000259" key="4">
    <source>
        <dbReference type="PROSITE" id="PS51194"/>
    </source>
</evidence>
<dbReference type="PROSITE" id="PS51194">
    <property type="entry name" value="HELICASE_CTER"/>
    <property type="match status" value="1"/>
</dbReference>
<evidence type="ECO:0000259" key="3">
    <source>
        <dbReference type="PROSITE" id="PS51192"/>
    </source>
</evidence>
<dbReference type="InterPro" id="IPR018973">
    <property type="entry name" value="MZB"/>
</dbReference>
<dbReference type="NCBIfam" id="TIGR03817">
    <property type="entry name" value="DECH_helic"/>
    <property type="match status" value="1"/>
</dbReference>
<dbReference type="GO" id="GO:0005524">
    <property type="term" value="F:ATP binding"/>
    <property type="evidence" value="ECO:0007669"/>
    <property type="project" value="UniProtKB-KW"/>
</dbReference>
<dbReference type="AlphaFoldDB" id="F8E393"/>
<dbReference type="InterPro" id="IPR011545">
    <property type="entry name" value="DEAD/DEAH_box_helicase_dom"/>
</dbReference>
<dbReference type="InterPro" id="IPR027417">
    <property type="entry name" value="P-loop_NTPase"/>
</dbReference>
<dbReference type="PROSITE" id="PS51192">
    <property type="entry name" value="HELICASE_ATP_BIND_1"/>
    <property type="match status" value="1"/>
</dbReference>
<dbReference type="SMART" id="SM00487">
    <property type="entry name" value="DEXDc"/>
    <property type="match status" value="1"/>
</dbReference>